<dbReference type="SUPFAM" id="SSF53474">
    <property type="entry name" value="alpha/beta-Hydrolases"/>
    <property type="match status" value="1"/>
</dbReference>
<dbReference type="InterPro" id="IPR050266">
    <property type="entry name" value="AB_hydrolase_sf"/>
</dbReference>
<keyword evidence="2" id="KW-0378">Hydrolase</keyword>
<evidence type="ECO:0000313" key="2">
    <source>
        <dbReference type="EMBL" id="OXC78299.1"/>
    </source>
</evidence>
<protein>
    <submittedName>
        <fullName evidence="2">Alpha/beta hydrolase</fullName>
    </submittedName>
</protein>
<dbReference type="OrthoDB" id="8543939at2"/>
<dbReference type="Gene3D" id="3.40.50.1820">
    <property type="entry name" value="alpha/beta hydrolase"/>
    <property type="match status" value="1"/>
</dbReference>
<dbReference type="PANTHER" id="PTHR43798">
    <property type="entry name" value="MONOACYLGLYCEROL LIPASE"/>
    <property type="match status" value="1"/>
</dbReference>
<proteinExistence type="predicted"/>
<feature type="domain" description="AB hydrolase-1" evidence="1">
    <location>
        <begin position="32"/>
        <end position="131"/>
    </location>
</feature>
<accession>A0A226X588</accession>
<organism evidence="2 3">
    <name type="scientific">Caballeronia sordidicola</name>
    <name type="common">Burkholderia sordidicola</name>
    <dbReference type="NCBI Taxonomy" id="196367"/>
    <lineage>
        <taxon>Bacteria</taxon>
        <taxon>Pseudomonadati</taxon>
        <taxon>Pseudomonadota</taxon>
        <taxon>Betaproteobacteria</taxon>
        <taxon>Burkholderiales</taxon>
        <taxon>Burkholderiaceae</taxon>
        <taxon>Caballeronia</taxon>
    </lineage>
</organism>
<evidence type="ECO:0000259" key="1">
    <source>
        <dbReference type="Pfam" id="PF00561"/>
    </source>
</evidence>
<dbReference type="InterPro" id="IPR000073">
    <property type="entry name" value="AB_hydrolase_1"/>
</dbReference>
<dbReference type="GO" id="GO:0016020">
    <property type="term" value="C:membrane"/>
    <property type="evidence" value="ECO:0007669"/>
    <property type="project" value="TreeGrafter"/>
</dbReference>
<evidence type="ECO:0000313" key="3">
    <source>
        <dbReference type="Proteomes" id="UP000214720"/>
    </source>
</evidence>
<dbReference type="AlphaFoldDB" id="A0A226X588"/>
<dbReference type="PRINTS" id="PR00111">
    <property type="entry name" value="ABHYDROLASE"/>
</dbReference>
<dbReference type="PANTHER" id="PTHR43798:SF33">
    <property type="entry name" value="HYDROLASE, PUTATIVE (AFU_ORTHOLOGUE AFUA_2G14860)-RELATED"/>
    <property type="match status" value="1"/>
</dbReference>
<gene>
    <name evidence="2" type="ORF">BSU04_12495</name>
</gene>
<comment type="caution">
    <text evidence="2">The sequence shown here is derived from an EMBL/GenBank/DDBJ whole genome shotgun (WGS) entry which is preliminary data.</text>
</comment>
<dbReference type="GO" id="GO:0016787">
    <property type="term" value="F:hydrolase activity"/>
    <property type="evidence" value="ECO:0007669"/>
    <property type="project" value="UniProtKB-KW"/>
</dbReference>
<reference evidence="3" key="1">
    <citation type="submission" date="2017-01" db="EMBL/GenBank/DDBJ databases">
        <title>Genome Analysis of Deinococcus marmoris KOPRI26562.</title>
        <authorList>
            <person name="Kim J.H."/>
            <person name="Oh H.-M."/>
        </authorList>
    </citation>
    <scope>NUCLEOTIDE SEQUENCE [LARGE SCALE GENOMIC DNA]</scope>
    <source>
        <strain evidence="3">PAMC 26633</strain>
    </source>
</reference>
<name>A0A226X588_CABSO</name>
<sequence length="315" mass="34447">MQPQLKPLSVLGHGGFRRLAYAEWGPPKAARTIVCVHGVSRTGHDFDMLAAALAAAGARVVVPDLPGRGRSEWLESPAHYTDRAYTSAMSTLIARLDVDQVDWVGTSLGGHIGMLIASEYATPVRRLVLNDFGARISAAALRRIGGYLTRSWRFASIDEVEAHLRDVHAPFGKASDAQWRHLAQHSAVPDDAGGLRFHFDPGIGLRFAIPIWLDVVLWHIWDKIDCPVLILRGEDSDLLTRSSLDAMLKRGLASRAGKVAQGRFEWNLTSSTIMASAVSHQILCKPTAMSTGCEEVMVGSSRPYLNRGIVCECCR</sequence>
<dbReference type="Proteomes" id="UP000214720">
    <property type="component" value="Unassembled WGS sequence"/>
</dbReference>
<dbReference type="EMBL" id="MTHB01000069">
    <property type="protein sequence ID" value="OXC78299.1"/>
    <property type="molecule type" value="Genomic_DNA"/>
</dbReference>
<dbReference type="InterPro" id="IPR029058">
    <property type="entry name" value="AB_hydrolase_fold"/>
</dbReference>
<dbReference type="Pfam" id="PF00561">
    <property type="entry name" value="Abhydrolase_1"/>
    <property type="match status" value="1"/>
</dbReference>